<keyword evidence="16" id="KW-1185">Reference proteome</keyword>
<dbReference type="GO" id="GO:0004402">
    <property type="term" value="F:histone acetyltransferase activity"/>
    <property type="evidence" value="ECO:0007669"/>
    <property type="project" value="InterPro"/>
</dbReference>
<keyword evidence="4" id="KW-0808">Transferase</keyword>
<keyword evidence="10 12" id="KW-0539">Nucleus</keyword>
<feature type="region of interest" description="Disordered" evidence="13">
    <location>
        <begin position="440"/>
        <end position="477"/>
    </location>
</feature>
<protein>
    <recommendedName>
        <fullName evidence="3 12">Histone acetyltransferase</fullName>
        <ecNumber evidence="3 12">2.3.1.48</ecNumber>
    </recommendedName>
</protein>
<feature type="compositionally biased region" description="Basic residues" evidence="13">
    <location>
        <begin position="939"/>
        <end position="948"/>
    </location>
</feature>
<dbReference type="GO" id="GO:0008270">
    <property type="term" value="F:zinc ion binding"/>
    <property type="evidence" value="ECO:0007669"/>
    <property type="project" value="UniProtKB-KW"/>
</dbReference>
<evidence type="ECO:0000256" key="6">
    <source>
        <dbReference type="ARBA" id="ARBA00022771"/>
    </source>
</evidence>
<organism evidence="15 16">
    <name type="scientific">Austropuccinia psidii MF-1</name>
    <dbReference type="NCBI Taxonomy" id="1389203"/>
    <lineage>
        <taxon>Eukaryota</taxon>
        <taxon>Fungi</taxon>
        <taxon>Dikarya</taxon>
        <taxon>Basidiomycota</taxon>
        <taxon>Pucciniomycotina</taxon>
        <taxon>Pucciniomycetes</taxon>
        <taxon>Pucciniales</taxon>
        <taxon>Sphaerophragmiaceae</taxon>
        <taxon>Austropuccinia</taxon>
    </lineage>
</organism>
<dbReference type="Proteomes" id="UP000765509">
    <property type="component" value="Unassembled WGS sequence"/>
</dbReference>
<feature type="region of interest" description="Disordered" evidence="13">
    <location>
        <begin position="256"/>
        <end position="284"/>
    </location>
</feature>
<dbReference type="Gene3D" id="3.40.630.30">
    <property type="match status" value="1"/>
</dbReference>
<evidence type="ECO:0000256" key="2">
    <source>
        <dbReference type="ARBA" id="ARBA00010107"/>
    </source>
</evidence>
<keyword evidence="6" id="KW-0863">Zinc-finger</keyword>
<evidence type="ECO:0000256" key="8">
    <source>
        <dbReference type="ARBA" id="ARBA00022853"/>
    </source>
</evidence>
<dbReference type="InterPro" id="IPR016181">
    <property type="entry name" value="Acyl_CoA_acyltransferase"/>
</dbReference>
<dbReference type="FunFam" id="3.40.630.30:FF:000001">
    <property type="entry name" value="Histone acetyltransferase"/>
    <property type="match status" value="1"/>
</dbReference>
<feature type="compositionally biased region" description="Polar residues" evidence="13">
    <location>
        <begin position="440"/>
        <end position="458"/>
    </location>
</feature>
<dbReference type="Pfam" id="PF17772">
    <property type="entry name" value="zf-MYST"/>
    <property type="match status" value="1"/>
</dbReference>
<dbReference type="Gene3D" id="3.30.40.10">
    <property type="entry name" value="Zinc/RING finger domain, C3HC4 (zinc finger)"/>
    <property type="match status" value="1"/>
</dbReference>
<dbReference type="PROSITE" id="PS51726">
    <property type="entry name" value="MYST_HAT"/>
    <property type="match status" value="1"/>
</dbReference>
<dbReference type="CDD" id="cd15526">
    <property type="entry name" value="PHD1_MOZ_d4"/>
    <property type="match status" value="1"/>
</dbReference>
<dbReference type="PANTHER" id="PTHR10615:SF161">
    <property type="entry name" value="HISTONE ACETYLTRANSFERASE KAT7"/>
    <property type="match status" value="1"/>
</dbReference>
<evidence type="ECO:0000256" key="12">
    <source>
        <dbReference type="RuleBase" id="RU361211"/>
    </source>
</evidence>
<evidence type="ECO:0000313" key="16">
    <source>
        <dbReference type="Proteomes" id="UP000765509"/>
    </source>
</evidence>
<comment type="similarity">
    <text evidence="2 12">Belongs to the MYST (SAS/MOZ) family.</text>
</comment>
<evidence type="ECO:0000256" key="5">
    <source>
        <dbReference type="ARBA" id="ARBA00022723"/>
    </source>
</evidence>
<comment type="subcellular location">
    <subcellularLocation>
        <location evidence="1 12">Nucleus</location>
    </subcellularLocation>
</comment>
<evidence type="ECO:0000259" key="14">
    <source>
        <dbReference type="PROSITE" id="PS51726"/>
    </source>
</evidence>
<feature type="compositionally biased region" description="Basic and acidic residues" evidence="13">
    <location>
        <begin position="949"/>
        <end position="972"/>
    </location>
</feature>
<sequence>MLEHQRSISNRIKSLKRIPKRSNNNVHHHDHLKPIHFDLLASSTLNLKKNRTDSKSQSTSSSQPTSPNSRPKYGTIGGQRAPREGWCSFCSREGGFDDGHGNMIRGEVPINFIIPNINQNGDSSTLDGPNSNPISSLRRGGKGEMVSCWECGQSGHFSCLELNNLIIKSQVKSYPWLCLECRRCSQCDQKGDDQNMLLCSVCDRGWHGACLDPPLKTVPSGDFTCPYPHDSTPVILPLPDTVTLPLVPQPSQMTIQSMSTTPIRSNSTNSKSNNRTSTIRKRKLIASTSDDDESLVHENESVASGEIRPYKKLIIPGGIPSHLITRNVTHSNPSYGSLKRKAITLDADFQTEVEIPKPEDHLDSQLDGNDKQELPGSFDSIEEVNPYLSILTEAEAFVGDRNIAEDDLARFKHSLETSEAQLEAMAFESIERRVTAQPPITSTANPKQQLLPTDSNNNDFKRTLRPNREPRVGFSGSYLTDSKGRVFLATSSPSGQSPVTNDPDDDSSESSTHEEPTTKLNLTEPRSNVESNLKSIQSIRFGQFEIDIWYQAPYPQEYSLLPNGQLWICEYCLKYFKTGFQFNRHRLKCKLSHPPGDEIYRDEEHGIHIFEVDARKNKMYCQNLCLLAKMFLDHKTLYYDVDPFLFYVITQSQIPSQCKDGLDATKGCHFVGYFSKEKRSPTNNVSCIMTLPVRQRKGWGNLLIDFSYLLSKKEKRVGTPEKPLSDLGLLSYRSYWTLAITKYLLSCQIGDQVTLEDIANCTSIALVDVHYTCLHKGWIHVTQPPSTLQTSGNNRRKSASHRGSWTRKKTSNTLSSAESEREIPKYYRIEWDTGKLKLALQNWKKKNYYELKPEKLAWSPFLTTRAQGLSIDVGPIAIPLIPNTDPYLFSNSSESNKKNQNLSNENVTNEKDQSLMKVDKMAKIQGESQEEIINEKKVTRGRGRRKKETKTEELDKTEKRPGLSYHRREGYLRRKSSRIVEDEDGDVNGPASGLFEINPMESTNSPKPNEDGKSKSLSLLKSNAEDQENRNDEDEGNRNEEDQENRKNEMVESEDNPLTISNNRKSQRKRRGRKITIQDEDEEI</sequence>
<evidence type="ECO:0000313" key="15">
    <source>
        <dbReference type="EMBL" id="MBW0477605.1"/>
    </source>
</evidence>
<dbReference type="PANTHER" id="PTHR10615">
    <property type="entry name" value="HISTONE ACETYLTRANSFERASE"/>
    <property type="match status" value="1"/>
</dbReference>
<dbReference type="InterPro" id="IPR013083">
    <property type="entry name" value="Znf_RING/FYVE/PHD"/>
</dbReference>
<feature type="compositionally biased region" description="Low complexity" evidence="13">
    <location>
        <begin position="263"/>
        <end position="277"/>
    </location>
</feature>
<evidence type="ECO:0000256" key="13">
    <source>
        <dbReference type="SAM" id="MobiDB-lite"/>
    </source>
</evidence>
<feature type="region of interest" description="Disordered" evidence="13">
    <location>
        <begin position="927"/>
        <end position="1084"/>
    </location>
</feature>
<dbReference type="GO" id="GO:0031507">
    <property type="term" value="P:heterochromatin formation"/>
    <property type="evidence" value="ECO:0007669"/>
    <property type="project" value="UniProtKB-ARBA"/>
</dbReference>
<dbReference type="FunFam" id="3.30.60.60:FF:000001">
    <property type="entry name" value="Histone acetyltransferase"/>
    <property type="match status" value="1"/>
</dbReference>
<feature type="compositionally biased region" description="Polar residues" evidence="13">
    <location>
        <begin position="489"/>
        <end position="499"/>
    </location>
</feature>
<dbReference type="AlphaFoldDB" id="A0A9Q3C6J3"/>
<dbReference type="SMART" id="SM00249">
    <property type="entry name" value="PHD"/>
    <property type="match status" value="2"/>
</dbReference>
<evidence type="ECO:0000256" key="11">
    <source>
        <dbReference type="PIRSR" id="PIRSR602717-51"/>
    </source>
</evidence>
<dbReference type="InterPro" id="IPR040706">
    <property type="entry name" value="Zf-MYST"/>
</dbReference>
<gene>
    <name evidence="15" type="ORF">O181_017320</name>
</gene>
<feature type="compositionally biased region" description="Basic residues" evidence="13">
    <location>
        <begin position="13"/>
        <end position="30"/>
    </location>
</feature>
<dbReference type="GO" id="GO:0005634">
    <property type="term" value="C:nucleus"/>
    <property type="evidence" value="ECO:0007669"/>
    <property type="project" value="UniProtKB-SubCell"/>
</dbReference>
<comment type="caution">
    <text evidence="15">The sequence shown here is derived from an EMBL/GenBank/DDBJ whole genome shotgun (WGS) entry which is preliminary data.</text>
</comment>
<keyword evidence="9" id="KW-0007">Acetylation</keyword>
<feature type="region of interest" description="Disordered" evidence="13">
    <location>
        <begin position="1"/>
        <end position="30"/>
    </location>
</feature>
<feature type="compositionally biased region" description="Basic and acidic residues" evidence="13">
    <location>
        <begin position="1023"/>
        <end position="1050"/>
    </location>
</feature>
<name>A0A9Q3C6J3_9BASI</name>
<dbReference type="OrthoDB" id="787137at2759"/>
<dbReference type="GO" id="GO:0003682">
    <property type="term" value="F:chromatin binding"/>
    <property type="evidence" value="ECO:0007669"/>
    <property type="project" value="TreeGrafter"/>
</dbReference>
<dbReference type="SUPFAM" id="SSF55729">
    <property type="entry name" value="Acyl-CoA N-acyltransferases (Nat)"/>
    <property type="match status" value="1"/>
</dbReference>
<dbReference type="GO" id="GO:1990467">
    <property type="term" value="C:NuA3a histone acetyltransferase complex"/>
    <property type="evidence" value="ECO:0007669"/>
    <property type="project" value="TreeGrafter"/>
</dbReference>
<dbReference type="InterPro" id="IPR019787">
    <property type="entry name" value="Znf_PHD-finger"/>
</dbReference>
<dbReference type="EMBL" id="AVOT02004870">
    <property type="protein sequence ID" value="MBW0477605.1"/>
    <property type="molecule type" value="Genomic_DNA"/>
</dbReference>
<comment type="catalytic activity">
    <reaction evidence="12">
        <text>L-lysyl-[protein] + acetyl-CoA = N(6)-acetyl-L-lysyl-[protein] + CoA + H(+)</text>
        <dbReference type="Rhea" id="RHEA:45948"/>
        <dbReference type="Rhea" id="RHEA-COMP:9752"/>
        <dbReference type="Rhea" id="RHEA-COMP:10731"/>
        <dbReference type="ChEBI" id="CHEBI:15378"/>
        <dbReference type="ChEBI" id="CHEBI:29969"/>
        <dbReference type="ChEBI" id="CHEBI:57287"/>
        <dbReference type="ChEBI" id="CHEBI:57288"/>
        <dbReference type="ChEBI" id="CHEBI:61930"/>
        <dbReference type="EC" id="2.3.1.48"/>
    </reaction>
</comment>
<dbReference type="Pfam" id="PF00628">
    <property type="entry name" value="PHD"/>
    <property type="match status" value="1"/>
</dbReference>
<dbReference type="InterPro" id="IPR002717">
    <property type="entry name" value="HAT_MYST-type"/>
</dbReference>
<dbReference type="Gene3D" id="3.30.60.60">
    <property type="entry name" value="N-acetyl transferase-like"/>
    <property type="match status" value="1"/>
</dbReference>
<dbReference type="Gene3D" id="1.10.10.10">
    <property type="entry name" value="Winged helix-like DNA-binding domain superfamily/Winged helix DNA-binding domain"/>
    <property type="match status" value="1"/>
</dbReference>
<keyword evidence="7" id="KW-0862">Zinc</keyword>
<feature type="region of interest" description="Disordered" evidence="13">
    <location>
        <begin position="889"/>
        <end position="910"/>
    </location>
</feature>
<feature type="compositionally biased region" description="Basic residues" evidence="13">
    <location>
        <begin position="1065"/>
        <end position="1074"/>
    </location>
</feature>
<accession>A0A9Q3C6J3</accession>
<keyword evidence="5" id="KW-0479">Metal-binding</keyword>
<dbReference type="InterPro" id="IPR011011">
    <property type="entry name" value="Znf_FYVE_PHD"/>
</dbReference>
<evidence type="ECO:0000256" key="4">
    <source>
        <dbReference type="ARBA" id="ARBA00022679"/>
    </source>
</evidence>
<feature type="region of interest" description="Disordered" evidence="13">
    <location>
        <begin position="49"/>
        <end position="80"/>
    </location>
</feature>
<feature type="active site" description="Proton donor/acceptor" evidence="11">
    <location>
        <position position="721"/>
    </location>
</feature>
<evidence type="ECO:0000256" key="3">
    <source>
        <dbReference type="ARBA" id="ARBA00013184"/>
    </source>
</evidence>
<proteinExistence type="inferred from homology"/>
<feature type="compositionally biased region" description="Basic and acidic residues" evidence="13">
    <location>
        <begin position="459"/>
        <end position="471"/>
    </location>
</feature>
<evidence type="ECO:0000256" key="7">
    <source>
        <dbReference type="ARBA" id="ARBA00022833"/>
    </source>
</evidence>
<feature type="compositionally biased region" description="Basic residues" evidence="13">
    <location>
        <begin position="794"/>
        <end position="810"/>
    </location>
</feature>
<feature type="compositionally biased region" description="Low complexity" evidence="13">
    <location>
        <begin position="890"/>
        <end position="906"/>
    </location>
</feature>
<feature type="region of interest" description="Disordered" evidence="13">
    <location>
        <begin position="489"/>
        <end position="525"/>
    </location>
</feature>
<dbReference type="InterPro" id="IPR001965">
    <property type="entry name" value="Znf_PHD"/>
</dbReference>
<dbReference type="GO" id="GO:0003712">
    <property type="term" value="F:transcription coregulator activity"/>
    <property type="evidence" value="ECO:0007669"/>
    <property type="project" value="TreeGrafter"/>
</dbReference>
<feature type="compositionally biased region" description="Low complexity" evidence="13">
    <location>
        <begin position="55"/>
        <end position="69"/>
    </location>
</feature>
<feature type="region of interest" description="Disordered" evidence="13">
    <location>
        <begin position="785"/>
        <end position="817"/>
    </location>
</feature>
<dbReference type="Pfam" id="PF01853">
    <property type="entry name" value="MOZ_SAS"/>
    <property type="match status" value="1"/>
</dbReference>
<reference evidence="15" key="1">
    <citation type="submission" date="2021-03" db="EMBL/GenBank/DDBJ databases">
        <title>Draft genome sequence of rust myrtle Austropuccinia psidii MF-1, a brazilian biotype.</title>
        <authorList>
            <person name="Quecine M.C."/>
            <person name="Pachon D.M.R."/>
            <person name="Bonatelli M.L."/>
            <person name="Correr F.H."/>
            <person name="Franceschini L.M."/>
            <person name="Leite T.F."/>
            <person name="Margarido G.R.A."/>
            <person name="Almeida C.A."/>
            <person name="Ferrarezi J.A."/>
            <person name="Labate C.A."/>
        </authorList>
    </citation>
    <scope>NUCLEOTIDE SEQUENCE</scope>
    <source>
        <strain evidence="15">MF-1</strain>
    </source>
</reference>
<dbReference type="EC" id="2.3.1.48" evidence="3 12"/>
<keyword evidence="8" id="KW-0156">Chromatin regulator</keyword>
<evidence type="ECO:0000256" key="10">
    <source>
        <dbReference type="ARBA" id="ARBA00023242"/>
    </source>
</evidence>
<feature type="domain" description="MYST-type HAT" evidence="14">
    <location>
        <begin position="531"/>
        <end position="860"/>
    </location>
</feature>
<dbReference type="InterPro" id="IPR036388">
    <property type="entry name" value="WH-like_DNA-bd_sf"/>
</dbReference>
<dbReference type="InterPro" id="IPR050603">
    <property type="entry name" value="MYST_HAT"/>
</dbReference>
<dbReference type="GO" id="GO:0006357">
    <property type="term" value="P:regulation of transcription by RNA polymerase II"/>
    <property type="evidence" value="ECO:0007669"/>
    <property type="project" value="TreeGrafter"/>
</dbReference>
<evidence type="ECO:0000256" key="9">
    <source>
        <dbReference type="ARBA" id="ARBA00022990"/>
    </source>
</evidence>
<dbReference type="SUPFAM" id="SSF57903">
    <property type="entry name" value="FYVE/PHD zinc finger"/>
    <property type="match status" value="2"/>
</dbReference>
<evidence type="ECO:0000256" key="1">
    <source>
        <dbReference type="ARBA" id="ARBA00004123"/>
    </source>
</evidence>